<sequence>MLRTHTPVRALTPADRDEALALCARDPAANCFVAGRIEEGALHSMPGALLGVPGQDGDLRSVAWASANLVPVECDLPSLDAIAAKVRRWRRHCASIFGPVDQVAGLWERLGPAWGPARTIRREQLLMSTGVDPGDWGVAIDPRVRLARMDELDLVVPAAAAMFTEEIGYPPFVGSSANYRAVVSGLIRSGRTYVWVDQGRVLFKADVGSVGVDAAQIQGVWLAPALRGQGLATSLMAAVTSAVLRGVASEATLYVNDFNTPAIATYEAVGFRRVGTFATILL</sequence>
<dbReference type="InterPro" id="IPR016794">
    <property type="entry name" value="UCP21603_acetyltransf"/>
</dbReference>
<dbReference type="AlphaFoldDB" id="A0A934X4J7"/>
<comment type="caution">
    <text evidence="2">The sequence shown here is derived from an EMBL/GenBank/DDBJ whole genome shotgun (WGS) entry which is preliminary data.</text>
</comment>
<dbReference type="EMBL" id="JADIXZ010000003">
    <property type="protein sequence ID" value="MBK6300340.1"/>
    <property type="molecule type" value="Genomic_DNA"/>
</dbReference>
<reference evidence="2 3" key="1">
    <citation type="submission" date="2020-10" db="EMBL/GenBank/DDBJ databases">
        <title>Connecting structure to function with the recovery of over 1000 high-quality activated sludge metagenome-assembled genomes encoding full-length rRNA genes using long-read sequencing.</title>
        <authorList>
            <person name="Singleton C.M."/>
            <person name="Petriglieri F."/>
            <person name="Kristensen J.M."/>
            <person name="Kirkegaard R.H."/>
            <person name="Michaelsen T.Y."/>
            <person name="Andersen M.H."/>
            <person name="Karst S.M."/>
            <person name="Dueholm M.S."/>
            <person name="Nielsen P.H."/>
            <person name="Albertsen M."/>
        </authorList>
    </citation>
    <scope>NUCLEOTIDE SEQUENCE [LARGE SCALE GENOMIC DNA]</scope>
    <source>
        <strain evidence="2">AalE_18-Q3-R2-46_BAT3C.188</strain>
    </source>
</reference>
<evidence type="ECO:0000259" key="1">
    <source>
        <dbReference type="PROSITE" id="PS51186"/>
    </source>
</evidence>
<dbReference type="Pfam" id="PF00583">
    <property type="entry name" value="Acetyltransf_1"/>
    <property type="match status" value="1"/>
</dbReference>
<dbReference type="Pfam" id="PF13312">
    <property type="entry name" value="DUF4081"/>
    <property type="match status" value="1"/>
</dbReference>
<dbReference type="InterPro" id="IPR000182">
    <property type="entry name" value="GNAT_dom"/>
</dbReference>
<dbReference type="InterPro" id="IPR016181">
    <property type="entry name" value="Acyl_CoA_acyltransferase"/>
</dbReference>
<dbReference type="PIRSF" id="PIRSF021603">
    <property type="entry name" value="UCP21603_acetyltransf"/>
    <property type="match status" value="1"/>
</dbReference>
<dbReference type="GO" id="GO:0016747">
    <property type="term" value="F:acyltransferase activity, transferring groups other than amino-acyl groups"/>
    <property type="evidence" value="ECO:0007669"/>
    <property type="project" value="InterPro"/>
</dbReference>
<protein>
    <submittedName>
        <fullName evidence="2">GNAT family N-acetyltransferase</fullName>
    </submittedName>
</protein>
<name>A0A934X4J7_9MICO</name>
<gene>
    <name evidence="2" type="ORF">IPF40_04520</name>
</gene>
<dbReference type="PANTHER" id="PTHR43072">
    <property type="entry name" value="N-ACETYLTRANSFERASE"/>
    <property type="match status" value="1"/>
</dbReference>
<evidence type="ECO:0000313" key="3">
    <source>
        <dbReference type="Proteomes" id="UP000718281"/>
    </source>
</evidence>
<dbReference type="PANTHER" id="PTHR43072:SF54">
    <property type="entry name" value="GCN5-RELATED N-ACETYLTRANSFERASE"/>
    <property type="match status" value="1"/>
</dbReference>
<dbReference type="PROSITE" id="PS51186">
    <property type="entry name" value="GNAT"/>
    <property type="match status" value="1"/>
</dbReference>
<feature type="domain" description="N-acetyltransferase" evidence="1">
    <location>
        <begin position="142"/>
        <end position="282"/>
    </location>
</feature>
<organism evidence="2 3">
    <name type="scientific">Candidatus Phosphoribacter hodrii</name>
    <dbReference type="NCBI Taxonomy" id="2953743"/>
    <lineage>
        <taxon>Bacteria</taxon>
        <taxon>Bacillati</taxon>
        <taxon>Actinomycetota</taxon>
        <taxon>Actinomycetes</taxon>
        <taxon>Micrococcales</taxon>
        <taxon>Dermatophilaceae</taxon>
        <taxon>Candidatus Phosphoribacter</taxon>
    </lineage>
</organism>
<dbReference type="SUPFAM" id="SSF55729">
    <property type="entry name" value="Acyl-CoA N-acyltransferases (Nat)"/>
    <property type="match status" value="1"/>
</dbReference>
<dbReference type="InterPro" id="IPR025289">
    <property type="entry name" value="DUF4081"/>
</dbReference>
<accession>A0A934X4J7</accession>
<proteinExistence type="predicted"/>
<dbReference type="Gene3D" id="3.40.630.30">
    <property type="match status" value="1"/>
</dbReference>
<evidence type="ECO:0000313" key="2">
    <source>
        <dbReference type="EMBL" id="MBK6300340.1"/>
    </source>
</evidence>
<dbReference type="Proteomes" id="UP000718281">
    <property type="component" value="Unassembled WGS sequence"/>
</dbReference>